<accession>A0A146LR03</accession>
<gene>
    <name evidence="1" type="ORF">g.1650</name>
</gene>
<dbReference type="EMBL" id="GDHC01008346">
    <property type="protein sequence ID" value="JAQ10283.1"/>
    <property type="molecule type" value="Transcribed_RNA"/>
</dbReference>
<organism evidence="1">
    <name type="scientific">Lygus hesperus</name>
    <name type="common">Western plant bug</name>
    <dbReference type="NCBI Taxonomy" id="30085"/>
    <lineage>
        <taxon>Eukaryota</taxon>
        <taxon>Metazoa</taxon>
        <taxon>Ecdysozoa</taxon>
        <taxon>Arthropoda</taxon>
        <taxon>Hexapoda</taxon>
        <taxon>Insecta</taxon>
        <taxon>Pterygota</taxon>
        <taxon>Neoptera</taxon>
        <taxon>Paraneoptera</taxon>
        <taxon>Hemiptera</taxon>
        <taxon>Heteroptera</taxon>
        <taxon>Panheteroptera</taxon>
        <taxon>Cimicomorpha</taxon>
        <taxon>Miridae</taxon>
        <taxon>Mirini</taxon>
        <taxon>Lygus</taxon>
    </lineage>
</organism>
<reference evidence="1" key="1">
    <citation type="journal article" date="2016" name="Gigascience">
        <title>De novo construction of an expanded transcriptome assembly for the western tarnished plant bug, Lygus hesperus.</title>
        <authorList>
            <person name="Tassone E.E."/>
            <person name="Geib S.M."/>
            <person name="Hall B."/>
            <person name="Fabrick J.A."/>
            <person name="Brent C.S."/>
            <person name="Hull J.J."/>
        </authorList>
    </citation>
    <scope>NUCLEOTIDE SEQUENCE</scope>
</reference>
<dbReference type="AlphaFoldDB" id="A0A146LR03"/>
<protein>
    <submittedName>
        <fullName evidence="1">Uncharacterized protein</fullName>
    </submittedName>
</protein>
<evidence type="ECO:0000313" key="1">
    <source>
        <dbReference type="EMBL" id="JAQ10283.1"/>
    </source>
</evidence>
<name>A0A146LR03_LYGHE</name>
<proteinExistence type="predicted"/>
<sequence length="125" mass="14163">MGLRSHPLHLPYNSMSHLSRAATFDTLMMHRYDSIGSPTRPMFNVVSSDRNVTVLPFLRHQSTTNDVEMASMGPVQLPEKFEFPVTSEDVEGLHSFTLCLEMFANETKMVMMSIGAMNDFRSSKM</sequence>